<proteinExistence type="predicted"/>
<dbReference type="FunFam" id="3.30.70.270:FF:000001">
    <property type="entry name" value="Diguanylate cyclase domain protein"/>
    <property type="match status" value="1"/>
</dbReference>
<dbReference type="InterPro" id="IPR021796">
    <property type="entry name" value="Tll0287-like_dom"/>
</dbReference>
<name>A0A917C936_9PROT</name>
<dbReference type="PANTHER" id="PTHR46663">
    <property type="entry name" value="DIGUANYLATE CYCLASE DGCT-RELATED"/>
    <property type="match status" value="1"/>
</dbReference>
<dbReference type="SMART" id="SM00086">
    <property type="entry name" value="PAC"/>
    <property type="match status" value="2"/>
</dbReference>
<evidence type="ECO:0000313" key="5">
    <source>
        <dbReference type="EMBL" id="GGF76609.1"/>
    </source>
</evidence>
<keyword evidence="1" id="KW-0812">Transmembrane</keyword>
<dbReference type="InterPro" id="IPR052163">
    <property type="entry name" value="DGC-Regulatory_Protein"/>
</dbReference>
<dbReference type="InterPro" id="IPR000160">
    <property type="entry name" value="GGDEF_dom"/>
</dbReference>
<dbReference type="SMART" id="SM00267">
    <property type="entry name" value="GGDEF"/>
    <property type="match status" value="1"/>
</dbReference>
<organism evidence="5 6">
    <name type="scientific">Terasakiella brassicae</name>
    <dbReference type="NCBI Taxonomy" id="1634917"/>
    <lineage>
        <taxon>Bacteria</taxon>
        <taxon>Pseudomonadati</taxon>
        <taxon>Pseudomonadota</taxon>
        <taxon>Alphaproteobacteria</taxon>
        <taxon>Rhodospirillales</taxon>
        <taxon>Terasakiellaceae</taxon>
        <taxon>Terasakiella</taxon>
    </lineage>
</organism>
<dbReference type="Gene3D" id="3.30.450.290">
    <property type="match status" value="1"/>
</dbReference>
<dbReference type="Gene3D" id="3.30.70.270">
    <property type="match status" value="1"/>
</dbReference>
<evidence type="ECO:0000259" key="3">
    <source>
        <dbReference type="PROSITE" id="PS50113"/>
    </source>
</evidence>
<dbReference type="InterPro" id="IPR043128">
    <property type="entry name" value="Rev_trsase/Diguanyl_cyclase"/>
</dbReference>
<dbReference type="InterPro" id="IPR029787">
    <property type="entry name" value="Nucleotide_cyclase"/>
</dbReference>
<evidence type="ECO:0000256" key="1">
    <source>
        <dbReference type="SAM" id="Phobius"/>
    </source>
</evidence>
<dbReference type="SUPFAM" id="SSF55785">
    <property type="entry name" value="PYP-like sensor domain (PAS domain)"/>
    <property type="match status" value="2"/>
</dbReference>
<accession>A0A917C936</accession>
<feature type="transmembrane region" description="Helical" evidence="1">
    <location>
        <begin position="32"/>
        <end position="50"/>
    </location>
</feature>
<protein>
    <recommendedName>
        <fullName evidence="7">Diguanylate cyclase</fullName>
    </recommendedName>
</protein>
<dbReference type="NCBIfam" id="TIGR00229">
    <property type="entry name" value="sensory_box"/>
    <property type="match status" value="2"/>
</dbReference>
<gene>
    <name evidence="5" type="ORF">GCM10011332_33270</name>
</gene>
<dbReference type="SMART" id="SM00091">
    <property type="entry name" value="PAS"/>
    <property type="match status" value="2"/>
</dbReference>
<evidence type="ECO:0000313" key="6">
    <source>
        <dbReference type="Proteomes" id="UP000632498"/>
    </source>
</evidence>
<feature type="domain" description="GGDEF" evidence="4">
    <location>
        <begin position="574"/>
        <end position="707"/>
    </location>
</feature>
<dbReference type="SUPFAM" id="SSF55073">
    <property type="entry name" value="Nucleotide cyclase"/>
    <property type="match status" value="1"/>
</dbReference>
<keyword evidence="1" id="KW-0472">Membrane</keyword>
<dbReference type="PANTHER" id="PTHR46663:SF3">
    <property type="entry name" value="SLL0267 PROTEIN"/>
    <property type="match status" value="1"/>
</dbReference>
<evidence type="ECO:0000259" key="4">
    <source>
        <dbReference type="PROSITE" id="PS50887"/>
    </source>
</evidence>
<comment type="caution">
    <text evidence="5">The sequence shown here is derived from an EMBL/GenBank/DDBJ whole genome shotgun (WGS) entry which is preliminary data.</text>
</comment>
<evidence type="ECO:0008006" key="7">
    <source>
        <dbReference type="Google" id="ProtNLM"/>
    </source>
</evidence>
<dbReference type="PROSITE" id="PS50113">
    <property type="entry name" value="PAC"/>
    <property type="match status" value="2"/>
</dbReference>
<dbReference type="Pfam" id="PF11845">
    <property type="entry name" value="Tll0287-like"/>
    <property type="match status" value="1"/>
</dbReference>
<reference evidence="5" key="2">
    <citation type="submission" date="2020-09" db="EMBL/GenBank/DDBJ databases">
        <authorList>
            <person name="Sun Q."/>
            <person name="Zhou Y."/>
        </authorList>
    </citation>
    <scope>NUCLEOTIDE SEQUENCE</scope>
    <source>
        <strain evidence="5">CGMCC 1.15254</strain>
    </source>
</reference>
<dbReference type="CDD" id="cd01949">
    <property type="entry name" value="GGDEF"/>
    <property type="match status" value="1"/>
</dbReference>
<dbReference type="RefSeq" id="WP_188667319.1">
    <property type="nucleotide sequence ID" value="NZ_BMHV01000053.1"/>
</dbReference>
<dbReference type="EMBL" id="BMHV01000053">
    <property type="protein sequence ID" value="GGF76609.1"/>
    <property type="molecule type" value="Genomic_DNA"/>
</dbReference>
<keyword evidence="1" id="KW-1133">Transmembrane helix</keyword>
<dbReference type="Pfam" id="PF13426">
    <property type="entry name" value="PAS_9"/>
    <property type="match status" value="1"/>
</dbReference>
<keyword evidence="6" id="KW-1185">Reference proteome</keyword>
<sequence length="715" mass="80543">MELNVKKNNENISQALAWNKDALVNSFILKPVYWLLPIAIWSIIVLTSYLHNVSQIQNNIEEIAANKGRFVFSMIEDVRLWNARHGGVYVPRTPQTPSNPYLIDDTKDVTTDIGQELTKLNPAYMTRQLGDVIRENSDTSIHITSLIPINPDNAPDEWEASALNAFEKRARERFEFVPFDGDTQFRYIAPLITKQACMGCHEHQGYKVGDVRGGISVSFDASPFLNAQDTQIASQRMIHIVTWLLLCGLSLLALFSLRHHLAILLTINEEQEAIVNLRTQDLREESKKRHEAQAQFRRFIDASAEGIVALDAQGICTFANLKAAQLLHLSSPDDLIGQNFDDVSRYHSRLESNTAVPTIADAVRSGHQTGSDSEHFRRATGEAFPVEYYVAPVHEDQNLIGAVLTFSDITKRKERDSELLKLSTAVEESPASTIITDSNGKIEYVNKRFSEITGFTKGEILGKTPRLLKSGYTPTETYRSMWTNLRAGKSWHGELLNKKKDGSLFWEETLISPIKHNGEVTHFVAVKRDITGYKSEMDEAWRQANYDALTKLPNRNLFEDRLENAVALAQREERNLALLFIDLDGFKQINDSYGHDAGDFVLKTMAERLQSCLRHSDTAARLGGDEFTIIIQDATSIEAIENVADKIIRETAQEMTYKQNVFAVSASIGIAVLPRDANSAKDLVRFADVAMYIAKQRGKNGYYHYADFIKGQPQI</sequence>
<feature type="domain" description="PAC" evidence="3">
    <location>
        <begin position="369"/>
        <end position="421"/>
    </location>
</feature>
<dbReference type="PROSITE" id="PS50887">
    <property type="entry name" value="GGDEF"/>
    <property type="match status" value="1"/>
</dbReference>
<dbReference type="Gene3D" id="3.30.450.20">
    <property type="entry name" value="PAS domain"/>
    <property type="match status" value="2"/>
</dbReference>
<dbReference type="Proteomes" id="UP000632498">
    <property type="component" value="Unassembled WGS sequence"/>
</dbReference>
<dbReference type="InterPro" id="IPR000700">
    <property type="entry name" value="PAS-assoc_C"/>
</dbReference>
<dbReference type="InterPro" id="IPR013767">
    <property type="entry name" value="PAS_fold"/>
</dbReference>
<feature type="domain" description="PAS" evidence="2">
    <location>
        <begin position="418"/>
        <end position="464"/>
    </location>
</feature>
<dbReference type="GO" id="GO:0006355">
    <property type="term" value="P:regulation of DNA-templated transcription"/>
    <property type="evidence" value="ECO:0007669"/>
    <property type="project" value="InterPro"/>
</dbReference>
<feature type="transmembrane region" description="Helical" evidence="1">
    <location>
        <begin position="237"/>
        <end position="257"/>
    </location>
</feature>
<dbReference type="InterPro" id="IPR000014">
    <property type="entry name" value="PAS"/>
</dbReference>
<reference evidence="5" key="1">
    <citation type="journal article" date="2014" name="Int. J. Syst. Evol. Microbiol.">
        <title>Complete genome sequence of Corynebacterium casei LMG S-19264T (=DSM 44701T), isolated from a smear-ripened cheese.</title>
        <authorList>
            <consortium name="US DOE Joint Genome Institute (JGI-PGF)"/>
            <person name="Walter F."/>
            <person name="Albersmeier A."/>
            <person name="Kalinowski J."/>
            <person name="Ruckert C."/>
        </authorList>
    </citation>
    <scope>NUCLEOTIDE SEQUENCE</scope>
    <source>
        <strain evidence="5">CGMCC 1.15254</strain>
    </source>
</reference>
<feature type="domain" description="PAC" evidence="3">
    <location>
        <begin position="489"/>
        <end position="542"/>
    </location>
</feature>
<evidence type="ECO:0000259" key="2">
    <source>
        <dbReference type="PROSITE" id="PS50112"/>
    </source>
</evidence>
<dbReference type="InterPro" id="IPR001610">
    <property type="entry name" value="PAC"/>
</dbReference>
<dbReference type="PROSITE" id="PS50112">
    <property type="entry name" value="PAS"/>
    <property type="match status" value="1"/>
</dbReference>
<dbReference type="Pfam" id="PF00990">
    <property type="entry name" value="GGDEF"/>
    <property type="match status" value="1"/>
</dbReference>
<dbReference type="GO" id="GO:0003824">
    <property type="term" value="F:catalytic activity"/>
    <property type="evidence" value="ECO:0007669"/>
    <property type="project" value="UniProtKB-ARBA"/>
</dbReference>
<dbReference type="AlphaFoldDB" id="A0A917C936"/>
<dbReference type="NCBIfam" id="TIGR00254">
    <property type="entry name" value="GGDEF"/>
    <property type="match status" value="1"/>
</dbReference>
<dbReference type="InterPro" id="IPR035965">
    <property type="entry name" value="PAS-like_dom_sf"/>
</dbReference>
<dbReference type="Pfam" id="PF00989">
    <property type="entry name" value="PAS"/>
    <property type="match status" value="1"/>
</dbReference>
<dbReference type="CDD" id="cd00130">
    <property type="entry name" value="PAS"/>
    <property type="match status" value="2"/>
</dbReference>